<proteinExistence type="predicted"/>
<dbReference type="EMBL" id="CP059572">
    <property type="protein sequence ID" value="QXJ23046.1"/>
    <property type="molecule type" value="Genomic_DNA"/>
</dbReference>
<accession>A0ABX8QW38</accession>
<keyword evidence="2" id="KW-1185">Reference proteome</keyword>
<reference evidence="1" key="1">
    <citation type="submission" date="2020-07" db="EMBL/GenBank/DDBJ databases">
        <authorList>
            <person name="Tarantini F.S."/>
            <person name="Hong K.W."/>
            <person name="Chan K.G."/>
        </authorList>
    </citation>
    <scope>NUCLEOTIDE SEQUENCE</scope>
    <source>
        <strain evidence="1">32-07</strain>
    </source>
</reference>
<dbReference type="Proteomes" id="UP001049518">
    <property type="component" value="Chromosome"/>
</dbReference>
<evidence type="ECO:0000313" key="2">
    <source>
        <dbReference type="Proteomes" id="UP001049518"/>
    </source>
</evidence>
<evidence type="ECO:0000313" key="1">
    <source>
        <dbReference type="EMBL" id="QXJ23046.1"/>
    </source>
</evidence>
<organism evidence="1 2">
    <name type="scientific">Actinomadura graeca</name>
    <dbReference type="NCBI Taxonomy" id="2750812"/>
    <lineage>
        <taxon>Bacteria</taxon>
        <taxon>Bacillati</taxon>
        <taxon>Actinomycetota</taxon>
        <taxon>Actinomycetes</taxon>
        <taxon>Streptosporangiales</taxon>
        <taxon>Thermomonosporaceae</taxon>
        <taxon>Actinomadura</taxon>
    </lineage>
</organism>
<sequence length="54" mass="6059">MNSSELGVIGDAELVEELSLLTTQTARMRARMADIMAELERRRCAKPAQPSVRR</sequence>
<gene>
    <name evidence="1" type="ORF">AGRA3207_004150</name>
</gene>
<name>A0ABX8QW38_9ACTN</name>
<dbReference type="RefSeq" id="WP_231328723.1">
    <property type="nucleotide sequence ID" value="NZ_CP059572.1"/>
</dbReference>
<protein>
    <submittedName>
        <fullName evidence="1">Uncharacterized protein</fullName>
    </submittedName>
</protein>